<proteinExistence type="predicted"/>
<evidence type="ECO:0000313" key="1">
    <source>
        <dbReference type="EMBL" id="PXV73297.1"/>
    </source>
</evidence>
<dbReference type="Proteomes" id="UP000247780">
    <property type="component" value="Unassembled WGS sequence"/>
</dbReference>
<evidence type="ECO:0000313" key="2">
    <source>
        <dbReference type="Proteomes" id="UP000247780"/>
    </source>
</evidence>
<keyword evidence="2" id="KW-1185">Reference proteome</keyword>
<dbReference type="InterPro" id="IPR036291">
    <property type="entry name" value="NAD(P)-bd_dom_sf"/>
</dbReference>
<comment type="caution">
    <text evidence="1">The sequence shown here is derived from an EMBL/GenBank/DDBJ whole genome shotgun (WGS) entry which is preliminary data.</text>
</comment>
<organism evidence="1 2">
    <name type="scientific">Nitrosomonas eutropha</name>
    <dbReference type="NCBI Taxonomy" id="916"/>
    <lineage>
        <taxon>Bacteria</taxon>
        <taxon>Pseudomonadati</taxon>
        <taxon>Pseudomonadota</taxon>
        <taxon>Betaproteobacteria</taxon>
        <taxon>Nitrosomonadales</taxon>
        <taxon>Nitrosomonadaceae</taxon>
        <taxon>Nitrosomonas</taxon>
    </lineage>
</organism>
<reference evidence="1 2" key="1">
    <citation type="submission" date="2018-04" db="EMBL/GenBank/DDBJ databases">
        <title>Active sludge and wastewater microbial communities from Klosterneuburg, Austria.</title>
        <authorList>
            <person name="Wagner M."/>
        </authorList>
    </citation>
    <scope>NUCLEOTIDE SEQUENCE [LARGE SCALE GENOMIC DNA]</scope>
    <source>
        <strain evidence="1 2">Nm 57</strain>
    </source>
</reference>
<dbReference type="EMBL" id="QICQ01000057">
    <property type="protein sequence ID" value="PXV73297.1"/>
    <property type="molecule type" value="Genomic_DNA"/>
</dbReference>
<sequence>MKILLLGQSGQVGWELQRSLAVLGQVVALGRDNHEYCGNVSDPGGGGYSARIPFISGLTFTPGCSATEAPKDVKSFIFCAKQTGVASSFDQLS</sequence>
<dbReference type="RefSeq" id="WP_011635018.1">
    <property type="nucleotide sequence ID" value="NZ_FNNM01000030.1"/>
</dbReference>
<name>A0ABX5M389_9PROT</name>
<dbReference type="SUPFAM" id="SSF51735">
    <property type="entry name" value="NAD(P)-binding Rossmann-fold domains"/>
    <property type="match status" value="1"/>
</dbReference>
<gene>
    <name evidence="1" type="ORF">C8R14_1577</name>
</gene>
<accession>A0ABX5M389</accession>
<dbReference type="Gene3D" id="3.40.50.720">
    <property type="entry name" value="NAD(P)-binding Rossmann-like Domain"/>
    <property type="match status" value="1"/>
</dbReference>
<protein>
    <submittedName>
        <fullName evidence="1">dTDP-4-dehydrorhamnose reductase</fullName>
    </submittedName>
</protein>